<feature type="transmembrane region" description="Helical" evidence="1">
    <location>
        <begin position="731"/>
        <end position="749"/>
    </location>
</feature>
<feature type="transmembrane region" description="Helical" evidence="1">
    <location>
        <begin position="787"/>
        <end position="808"/>
    </location>
</feature>
<feature type="transmembrane region" description="Helical" evidence="1">
    <location>
        <begin position="1508"/>
        <end position="1538"/>
    </location>
</feature>
<dbReference type="EMBL" id="CAADRA010007041">
    <property type="protein sequence ID" value="VFT98702.1"/>
    <property type="molecule type" value="Genomic_DNA"/>
</dbReference>
<evidence type="ECO:0000313" key="2">
    <source>
        <dbReference type="EMBL" id="KAF0686069.1"/>
    </source>
</evidence>
<feature type="transmembrane region" description="Helical" evidence="1">
    <location>
        <begin position="1681"/>
        <end position="1699"/>
    </location>
</feature>
<sequence length="1800" mass="198726">MSVRPAPLRLGSPLMGQSKTDMWVSAVSVPDRHVPRASRLHPFSPTSRGMALLGLGYLAGTLACSVWYCILLQPSMTNDLYWPHYNTTGYQAFLVDILNVKLQTLSNGSVDLFAADAALPKCYASATTQPDFYNNYARRVLYTEMNTLAKAIQGMRSTGKSRLASAYAQYCWVDFERRWDIAHTDGRARRCLERYVDNAANYVEFVLRNVDWTVFQRANSAAWPIVIGQALEATLDGAQWLADRPKYAQKLSVADEVAYLEAHQLTRYELQWQNEVQMGHTESVGLRNILNVEQTMALKTMDHVWGPWTSINMFANFRNDMGNLAILNLSLVRNASNYFQVQGYVFSNQLGLQDTNGVYNEQPGAFYSTIGPFGGVDLLYVQLPLRLITLHSAFAQSLDLYFSGTPNALTTFEDFPSLSLTPLPPAFKGADGMSYFGGNLLCLTNPATPYPQSQFAFDDMCAQTHQFTLAATATSLVFALMASGATDVATVCTLQMSAGCISILAQAQTLGQSIGELPSTAWTPQATNAIPPIQFIQFAQTTANWVVLQQPLLTSDPHWSFYGWLAIFDWIEGRREVVSIEGDVSTVVVMSEVFPIYQLTMGSSSQSLSGPQILYSLVLYTSAIAVCIGVLVSVYTVREQNRINDMNFLNFNRVAMLVWIGRPFLFLRGLTAILLLGSPQTTLVAMANGYTKFVATRRSLWATFVVAGEATWILYCASDALVIVTRTHTRVAAPMSCAIAWLATVLLEATTPVMLTATLDRQCTTANAFENLYCQSGVVAVGSWGRILTLVLVDGVALVTGYIVASVWSTQMSSLKSRETEASLLLHGSAEAFLEWKDPTKDWNLDAVALAMTGLVPFKVGTRVYLFDIKLWLVYHDGYTALHHQVAQPSCIETFGLHTDSPTEEAPIAFRAKWIPKLTAVAGLIYILASCIGSVSYIVVSTVNFANDFYWASFNMTAHHIAIADWFNQQLWLGRTMSNVRLDDPKWSTMDVNYSDPTLQVVSSPWYGARLQFEALSDIRSSIQGLRRTDGCDAPWIFSQYCWVDFDRRWAMANSAARQTRCLQDASNGALYLEAVLRNIHWESFNRCWGTSFDAAFGNELKASTSGQIWLAQTLSNANTVDSEVAYWTTRNISSCVVQWQNFKYPGLINTYTIENAFGVGYSMTLSRSNGSYVIAAQTSYKMYWGLASDLWAISANTTLLGGRSLIRSSAAFAFTNTTMLSVLAQNMTLSLPLFDAFAIVERQIGPFGSIDMKNVPCPDSVKQLMAIGIDLIRTTNAESARAGSAYATIAHAILSSHFAMPSSLLEKQDWLALGGSLLCQDFGGSTLALGILQYTSRQNPCAQDISTLLEPSKTNVLVAAIASGLASSADINPTCVHDTTPLVCVDEYLGPSLAYLQMFVAARAVMSVAGMARLAAADVQTLQPSLMQYVRENKSQPLQLVTFPLLDPSDPTFAFWSWLYIFEWASCEREVVAFQGDVGFVNVMTEWTPPLHLQVLTNELPTTITTYALAGVLYITGVMLGVAGLVLLYIGCGTAAYEPKNMMKLNRVAGMVWIGRPLLLLRGVTALCLLSTATLELSTQDERFFFSVSSPPWYKTILGSGESGWLVYILNDLVLVWTQQYTSVYASASSSLVWFVATILTLAKPVVHHATIDPTCEIDHMDFQLVCRGGTVAIGQVTRLYWLLAIIGLCNVAGYGVARVYQRKTKPDTHHFPLLSAGATYLFHRTKWMHENVYFVDPASALLNGILTFRVGSTIYAMDIKVWRHFAFYASENVPRRLKSAIPLSDTNSHTAGTTLHCR</sequence>
<name>A0A485LJ71_9STRA</name>
<evidence type="ECO:0000313" key="3">
    <source>
        <dbReference type="EMBL" id="VFT98702.1"/>
    </source>
</evidence>
<proteinExistence type="predicted"/>
<feature type="transmembrane region" description="Helical" evidence="1">
    <location>
        <begin position="49"/>
        <end position="68"/>
    </location>
</feature>
<organism evidence="3 4">
    <name type="scientific">Aphanomyces stellatus</name>
    <dbReference type="NCBI Taxonomy" id="120398"/>
    <lineage>
        <taxon>Eukaryota</taxon>
        <taxon>Sar</taxon>
        <taxon>Stramenopiles</taxon>
        <taxon>Oomycota</taxon>
        <taxon>Saprolegniomycetes</taxon>
        <taxon>Saprolegniales</taxon>
        <taxon>Verrucalvaceae</taxon>
        <taxon>Aphanomyces</taxon>
    </lineage>
</organism>
<feature type="transmembrane region" description="Helical" evidence="1">
    <location>
        <begin position="1598"/>
        <end position="1618"/>
    </location>
</feature>
<keyword evidence="1" id="KW-0812">Transmembrane</keyword>
<feature type="transmembrane region" description="Helical" evidence="1">
    <location>
        <begin position="656"/>
        <end position="679"/>
    </location>
</feature>
<keyword evidence="1" id="KW-0472">Membrane</keyword>
<reference evidence="3 4" key="1">
    <citation type="submission" date="2019-03" db="EMBL/GenBank/DDBJ databases">
        <authorList>
            <person name="Gaulin E."/>
            <person name="Dumas B."/>
        </authorList>
    </citation>
    <scope>NUCLEOTIDE SEQUENCE [LARGE SCALE GENOMIC DNA]</scope>
    <source>
        <strain evidence="3">CBS 568.67</strain>
    </source>
</reference>
<feature type="transmembrane region" description="Helical" evidence="1">
    <location>
        <begin position="1625"/>
        <end position="1644"/>
    </location>
</feature>
<keyword evidence="4" id="KW-1185">Reference proteome</keyword>
<dbReference type="OrthoDB" id="79231at2759"/>
<feature type="transmembrane region" description="Helical" evidence="1">
    <location>
        <begin position="1559"/>
        <end position="1578"/>
    </location>
</feature>
<evidence type="ECO:0000313" key="4">
    <source>
        <dbReference type="Proteomes" id="UP000332933"/>
    </source>
</evidence>
<accession>A0A485LJ71</accession>
<keyword evidence="1" id="KW-1133">Transmembrane helix</keyword>
<gene>
    <name evidence="3" type="primary">Aste57867_22034</name>
    <name evidence="2" type="ORF">As57867_021965</name>
    <name evidence="3" type="ORF">ASTE57867_22034</name>
</gene>
<dbReference type="EMBL" id="VJMH01007015">
    <property type="protein sequence ID" value="KAF0686069.1"/>
    <property type="molecule type" value="Genomic_DNA"/>
</dbReference>
<feature type="transmembrane region" description="Helical" evidence="1">
    <location>
        <begin position="918"/>
        <end position="940"/>
    </location>
</feature>
<protein>
    <submittedName>
        <fullName evidence="3">Aste57867_22034 protein</fullName>
    </submittedName>
</protein>
<dbReference type="Proteomes" id="UP000332933">
    <property type="component" value="Unassembled WGS sequence"/>
</dbReference>
<reference evidence="2" key="2">
    <citation type="submission" date="2019-06" db="EMBL/GenBank/DDBJ databases">
        <title>Genomics analysis of Aphanomyces spp. identifies a new class of oomycete effector associated with host adaptation.</title>
        <authorList>
            <person name="Gaulin E."/>
        </authorList>
    </citation>
    <scope>NUCLEOTIDE SEQUENCE</scope>
    <source>
        <strain evidence="2">CBS 578.67</strain>
    </source>
</reference>
<evidence type="ECO:0000256" key="1">
    <source>
        <dbReference type="SAM" id="Phobius"/>
    </source>
</evidence>
<feature type="transmembrane region" description="Helical" evidence="1">
    <location>
        <begin position="699"/>
        <end position="724"/>
    </location>
</feature>
<feature type="transmembrane region" description="Helical" evidence="1">
    <location>
        <begin position="613"/>
        <end position="635"/>
    </location>
</feature>